<dbReference type="Proteomes" id="UP000828048">
    <property type="component" value="Chromosome 8"/>
</dbReference>
<evidence type="ECO:0000313" key="1">
    <source>
        <dbReference type="EMBL" id="KAH7852489.1"/>
    </source>
</evidence>
<evidence type="ECO:0000313" key="2">
    <source>
        <dbReference type="Proteomes" id="UP000828048"/>
    </source>
</evidence>
<sequence length="940" mass="108033">MSVNEWQQKVVPLSLSSSPPLPSIVEPPKLELKPLPNTLKYTFLGPSESLPVIIASDLDDTQEQKLLNVLKKHKEAIGWSINDIKGISPSLVMHRIYLEENAKTSREPQRRLNPAMQEVVRAEILKLLDAGVIYPISDSSWVSPVQVVPKKSGVTVVKNEDNELVPTRVQTGWRVCIDYRKLNSMTRKDHFPLPFIDQMLERLAGHEYYCFLDGYSGYNQIPIAPEDQEKTTFTCPYGTFAYRRMPFGLCNAPATFQRCMISIFSDMVERFLEVFMDDFSVFGSSFDECLHHLTLVLVRCKEKNLVLNWEKCHFMVKQGIVLGHIISHKGIEVDKAKVDLITNLPPPRTVKEIRSFLGHAGFYRRFIKDFSKIAKPLCNLLVKDAPFVFNDECLQAFERLKSELTSAPIIRPPDWSVPFEIMCDASDYAVGAVLGQRVDKLPHVIYYASKTLNDAQLNYSTTEKELLAVVFALDKFRAYLLGSRVVVYSDHAALKYLLSKKDAKSRLIRWILLLQEFDIEIRDKKGSENVVADHLSRLVVEFTEDSLPISETFPDEQLMHVSQLSSPWFADIVNYLVTGEIPLHWSKHDKSKFLSKVKYFFWDDPYLFKYCPDQIIRRCIPESDQRSVISFCHDHACGGHFSAKKTAAKILQCGFYWPSIFQDSHAYCKACERCQMLGSITRRNMMPLNPILIVEIFDVWGIDFMGPFPNSFGNLYILVAVDYVSKWVEAIACKTNDHKVVVQFLKDNVFSRFGTPRAIISDGGKHFCNRVFEHLMKRYFITHKVATAYHPQTSGQVEISNREIKNILEKTVNPNRKHWSLRLNDALWAYRTAFKTPIGMSPFRLVYGKACHLPVELEHKAYWATRKLNFDLDKAGVRRKLQLLELEEIRDDAYDCAKSYKDRMKRENSVLDGLALLSFALAIHMGQLKLKIQKMVLCLK</sequence>
<gene>
    <name evidence="1" type="ORF">Vadar_025417</name>
</gene>
<dbReference type="EMBL" id="CM037158">
    <property type="protein sequence ID" value="KAH7852489.1"/>
    <property type="molecule type" value="Genomic_DNA"/>
</dbReference>
<keyword evidence="2" id="KW-1185">Reference proteome</keyword>
<name>A0ACB7YI35_9ERIC</name>
<comment type="caution">
    <text evidence="1">The sequence shown here is derived from an EMBL/GenBank/DDBJ whole genome shotgun (WGS) entry which is preliminary data.</text>
</comment>
<accession>A0ACB7YI35</accession>
<organism evidence="1 2">
    <name type="scientific">Vaccinium darrowii</name>
    <dbReference type="NCBI Taxonomy" id="229202"/>
    <lineage>
        <taxon>Eukaryota</taxon>
        <taxon>Viridiplantae</taxon>
        <taxon>Streptophyta</taxon>
        <taxon>Embryophyta</taxon>
        <taxon>Tracheophyta</taxon>
        <taxon>Spermatophyta</taxon>
        <taxon>Magnoliopsida</taxon>
        <taxon>eudicotyledons</taxon>
        <taxon>Gunneridae</taxon>
        <taxon>Pentapetalae</taxon>
        <taxon>asterids</taxon>
        <taxon>Ericales</taxon>
        <taxon>Ericaceae</taxon>
        <taxon>Vaccinioideae</taxon>
        <taxon>Vaccinieae</taxon>
        <taxon>Vaccinium</taxon>
    </lineage>
</organism>
<reference evidence="1 2" key="1">
    <citation type="journal article" date="2021" name="Hortic Res">
        <title>High-quality reference genome and annotation aids understanding of berry development for evergreen blueberry (Vaccinium darrowii).</title>
        <authorList>
            <person name="Yu J."/>
            <person name="Hulse-Kemp A.M."/>
            <person name="Babiker E."/>
            <person name="Staton M."/>
        </authorList>
    </citation>
    <scope>NUCLEOTIDE SEQUENCE [LARGE SCALE GENOMIC DNA]</scope>
    <source>
        <strain evidence="2">cv. NJ 8807/NJ 8810</strain>
        <tissue evidence="1">Young leaf</tissue>
    </source>
</reference>
<proteinExistence type="predicted"/>
<protein>
    <submittedName>
        <fullName evidence="1">Uncharacterized protein</fullName>
    </submittedName>
</protein>